<dbReference type="Gene3D" id="2.60.120.1440">
    <property type="match status" value="1"/>
</dbReference>
<evidence type="ECO:0000313" key="2">
    <source>
        <dbReference type="EMBL" id="PJZ25544.1"/>
    </source>
</evidence>
<evidence type="ECO:0000313" key="3">
    <source>
        <dbReference type="Proteomes" id="UP000232196"/>
    </source>
</evidence>
<proteinExistence type="predicted"/>
<comment type="caution">
    <text evidence="2">The sequence shown here is derived from an EMBL/GenBank/DDBJ whole genome shotgun (WGS) entry which is preliminary data.</text>
</comment>
<dbReference type="EMBL" id="NPDN01000005">
    <property type="protein sequence ID" value="PJZ25544.1"/>
    <property type="molecule type" value="Genomic_DNA"/>
</dbReference>
<dbReference type="Pfam" id="PF04773">
    <property type="entry name" value="FecR"/>
    <property type="match status" value="1"/>
</dbReference>
<dbReference type="InterPro" id="IPR006860">
    <property type="entry name" value="FecR"/>
</dbReference>
<protein>
    <submittedName>
        <fullName evidence="2">Iron dicitrate transport regulator FecR</fullName>
    </submittedName>
</protein>
<dbReference type="PANTHER" id="PTHR38731:SF1">
    <property type="entry name" value="FECR PROTEIN DOMAIN-CONTAINING PROTEIN"/>
    <property type="match status" value="1"/>
</dbReference>
<organism evidence="2 3">
    <name type="scientific">Leptospira hartskeerlii</name>
    <dbReference type="NCBI Taxonomy" id="2023177"/>
    <lineage>
        <taxon>Bacteria</taxon>
        <taxon>Pseudomonadati</taxon>
        <taxon>Spirochaetota</taxon>
        <taxon>Spirochaetia</taxon>
        <taxon>Leptospirales</taxon>
        <taxon>Leptospiraceae</taxon>
        <taxon>Leptospira</taxon>
    </lineage>
</organism>
<accession>A0A2M9XD11</accession>
<keyword evidence="3" id="KW-1185">Reference proteome</keyword>
<evidence type="ECO:0000259" key="1">
    <source>
        <dbReference type="Pfam" id="PF04773"/>
    </source>
</evidence>
<dbReference type="OrthoDB" id="343969at2"/>
<reference evidence="2 3" key="1">
    <citation type="submission" date="2017-07" db="EMBL/GenBank/DDBJ databases">
        <title>Leptospira spp. isolated from tropical soils.</title>
        <authorList>
            <person name="Thibeaux R."/>
            <person name="Iraola G."/>
            <person name="Ferres I."/>
            <person name="Bierque E."/>
            <person name="Girault D."/>
            <person name="Soupe-Gilbert M.-E."/>
            <person name="Picardeau M."/>
            <person name="Goarant C."/>
        </authorList>
    </citation>
    <scope>NUCLEOTIDE SEQUENCE [LARGE SCALE GENOMIC DNA]</scope>
    <source>
        <strain evidence="2 3">MCA1-C-A1</strain>
    </source>
</reference>
<feature type="domain" description="FecR protein" evidence="1">
    <location>
        <begin position="64"/>
        <end position="156"/>
    </location>
</feature>
<dbReference type="Proteomes" id="UP000232196">
    <property type="component" value="Unassembled WGS sequence"/>
</dbReference>
<dbReference type="AlphaFoldDB" id="A0A2M9XD11"/>
<gene>
    <name evidence="2" type="ORF">CH357_11585</name>
</gene>
<dbReference type="PANTHER" id="PTHR38731">
    <property type="entry name" value="LIPL45-RELATED LIPOPROTEIN-RELATED"/>
    <property type="match status" value="1"/>
</dbReference>
<dbReference type="RefSeq" id="WP_100706905.1">
    <property type="nucleotide sequence ID" value="NZ_NPDL01000011.1"/>
</dbReference>
<name>A0A2M9XD11_9LEPT</name>
<sequence length="203" mass="21602">MNSISISKLVTILLVPSLFFFCKPKEEETTDAIVSFIVGKATAEKAGSVLKASDRIVESEIVKTDKDATLDLTTTLGTVRLLGGSEASIAALRADQNYIKINSGNILVKVAKLKKNESISIDTPTVVAAVRGTQFWGQVNPANETGTFAVREGSVQITRKDDEARVLVKAGEAVDLGPGIKALKVRPAAAGELSAMEQIDQMK</sequence>